<protein>
    <submittedName>
        <fullName evidence="7">HTH-type transcriptional regulator TtgR</fullName>
    </submittedName>
</protein>
<feature type="DNA-binding region" description="H-T-H motif" evidence="5">
    <location>
        <begin position="33"/>
        <end position="52"/>
    </location>
</feature>
<evidence type="ECO:0000313" key="7">
    <source>
        <dbReference type="EMBL" id="KAF1014868.1"/>
    </source>
</evidence>
<dbReference type="PROSITE" id="PS50977">
    <property type="entry name" value="HTH_TETR_2"/>
    <property type="match status" value="1"/>
</dbReference>
<dbReference type="Gene3D" id="1.10.357.10">
    <property type="entry name" value="Tetracycline Repressor, domain 2"/>
    <property type="match status" value="1"/>
</dbReference>
<keyword evidence="1" id="KW-0678">Repressor</keyword>
<evidence type="ECO:0000259" key="6">
    <source>
        <dbReference type="PROSITE" id="PS50977"/>
    </source>
</evidence>
<feature type="domain" description="HTH tetR-type" evidence="6">
    <location>
        <begin position="10"/>
        <end position="70"/>
    </location>
</feature>
<dbReference type="InterPro" id="IPR036271">
    <property type="entry name" value="Tet_transcr_reg_TetR-rel_C_sf"/>
</dbReference>
<reference evidence="8" key="1">
    <citation type="journal article" date="2020" name="MBio">
        <title>Horizontal gene transfer to a defensive symbiont with a reduced genome amongst a multipartite beetle microbiome.</title>
        <authorList>
            <person name="Waterworth S.C."/>
            <person name="Florez L.V."/>
            <person name="Rees E.R."/>
            <person name="Hertweck C."/>
            <person name="Kaltenpoth M."/>
            <person name="Kwan J.C."/>
        </authorList>
    </citation>
    <scope>NUCLEOTIDE SEQUENCE [LARGE SCALE GENOMIC DNA]</scope>
</reference>
<organism evidence="7 8">
    <name type="scientific">Stenotrophomonas maltophilia</name>
    <name type="common">Pseudomonas maltophilia</name>
    <name type="synonym">Xanthomonas maltophilia</name>
    <dbReference type="NCBI Taxonomy" id="40324"/>
    <lineage>
        <taxon>Bacteria</taxon>
        <taxon>Pseudomonadati</taxon>
        <taxon>Pseudomonadota</taxon>
        <taxon>Gammaproteobacteria</taxon>
        <taxon>Lysobacterales</taxon>
        <taxon>Lysobacteraceae</taxon>
        <taxon>Stenotrophomonas</taxon>
        <taxon>Stenotrophomonas maltophilia group</taxon>
    </lineage>
</organism>
<dbReference type="PANTHER" id="PTHR30055">
    <property type="entry name" value="HTH-TYPE TRANSCRIPTIONAL REGULATOR RUTR"/>
    <property type="match status" value="1"/>
</dbReference>
<evidence type="ECO:0000256" key="1">
    <source>
        <dbReference type="ARBA" id="ARBA00022491"/>
    </source>
</evidence>
<dbReference type="AlphaFoldDB" id="A0A7V8JL78"/>
<name>A0A7V8JL78_STEMA</name>
<evidence type="ECO:0000256" key="2">
    <source>
        <dbReference type="ARBA" id="ARBA00023015"/>
    </source>
</evidence>
<comment type="caution">
    <text evidence="7">The sequence shown here is derived from an EMBL/GenBank/DDBJ whole genome shotgun (WGS) entry which is preliminary data.</text>
</comment>
<dbReference type="PANTHER" id="PTHR30055:SF240">
    <property type="entry name" value="HTH-TYPE TRANSCRIPTIONAL REGULATOR ACRR"/>
    <property type="match status" value="1"/>
</dbReference>
<dbReference type="InterPro" id="IPR050109">
    <property type="entry name" value="HTH-type_TetR-like_transc_reg"/>
</dbReference>
<dbReference type="InterPro" id="IPR013572">
    <property type="entry name" value="Tscrpt_reg_MAATS_C"/>
</dbReference>
<dbReference type="GO" id="GO:0003700">
    <property type="term" value="F:DNA-binding transcription factor activity"/>
    <property type="evidence" value="ECO:0007669"/>
    <property type="project" value="TreeGrafter"/>
</dbReference>
<keyword evidence="2" id="KW-0805">Transcription regulation</keyword>
<dbReference type="GO" id="GO:0000976">
    <property type="term" value="F:transcription cis-regulatory region binding"/>
    <property type="evidence" value="ECO:0007669"/>
    <property type="project" value="TreeGrafter"/>
</dbReference>
<dbReference type="Proteomes" id="UP000487117">
    <property type="component" value="Unassembled WGS sequence"/>
</dbReference>
<dbReference type="SUPFAM" id="SSF46689">
    <property type="entry name" value="Homeodomain-like"/>
    <property type="match status" value="1"/>
</dbReference>
<evidence type="ECO:0000313" key="8">
    <source>
        <dbReference type="Proteomes" id="UP000487117"/>
    </source>
</evidence>
<dbReference type="PRINTS" id="PR00455">
    <property type="entry name" value="HTHTETR"/>
</dbReference>
<dbReference type="InterPro" id="IPR001647">
    <property type="entry name" value="HTH_TetR"/>
</dbReference>
<dbReference type="Pfam" id="PF00440">
    <property type="entry name" value="TetR_N"/>
    <property type="match status" value="1"/>
</dbReference>
<proteinExistence type="predicted"/>
<sequence length="219" mass="24409">MARKTKEETQATYDGILDAAEACFHEHGVARTTLEMIGARAGYTRGAVYWHFKNKGEVLAALMQRVHLPFMQDLERTSTELRSTPVLDLRSVIVTSLVDLAEDARLRKTMEIMLRSDASGENKLLADMQQEGFRDGQERMTRALHRAQQLGQLREGADPQIAARMLHATVLGVIHGAMVEPEMMDLKRDGMLAVDMTLAAYVKEGVFTPGAMPERLPEA</sequence>
<evidence type="ECO:0000256" key="3">
    <source>
        <dbReference type="ARBA" id="ARBA00023125"/>
    </source>
</evidence>
<dbReference type="EMBL" id="WNDS01000003">
    <property type="protein sequence ID" value="KAF1014868.1"/>
    <property type="molecule type" value="Genomic_DNA"/>
</dbReference>
<keyword evidence="4" id="KW-0804">Transcription</keyword>
<evidence type="ECO:0000256" key="4">
    <source>
        <dbReference type="ARBA" id="ARBA00023163"/>
    </source>
</evidence>
<dbReference type="SUPFAM" id="SSF48498">
    <property type="entry name" value="Tetracyclin repressor-like, C-terminal domain"/>
    <property type="match status" value="1"/>
</dbReference>
<dbReference type="Pfam" id="PF08361">
    <property type="entry name" value="TetR_C_2"/>
    <property type="match status" value="1"/>
</dbReference>
<dbReference type="InterPro" id="IPR009057">
    <property type="entry name" value="Homeodomain-like_sf"/>
</dbReference>
<gene>
    <name evidence="7" type="primary">ttgR</name>
    <name evidence="7" type="ORF">GAK31_02355</name>
</gene>
<evidence type="ECO:0000256" key="5">
    <source>
        <dbReference type="PROSITE-ProRule" id="PRU00335"/>
    </source>
</evidence>
<keyword evidence="3 5" id="KW-0238">DNA-binding</keyword>
<accession>A0A7V8JL78</accession>